<keyword evidence="4" id="KW-0998">Cell outer membrane</keyword>
<evidence type="ECO:0000313" key="8">
    <source>
        <dbReference type="Proteomes" id="UP000812270"/>
    </source>
</evidence>
<evidence type="ECO:0000259" key="5">
    <source>
        <dbReference type="Pfam" id="PF07980"/>
    </source>
</evidence>
<dbReference type="Pfam" id="PF07980">
    <property type="entry name" value="SusD_RagB"/>
    <property type="match status" value="1"/>
</dbReference>
<feature type="domain" description="SusD-like N-terminal" evidence="6">
    <location>
        <begin position="46"/>
        <end position="224"/>
    </location>
</feature>
<organism evidence="7 8">
    <name type="scientific">Pinibacter aurantiacus</name>
    <dbReference type="NCBI Taxonomy" id="2851599"/>
    <lineage>
        <taxon>Bacteria</taxon>
        <taxon>Pseudomonadati</taxon>
        <taxon>Bacteroidota</taxon>
        <taxon>Chitinophagia</taxon>
        <taxon>Chitinophagales</taxon>
        <taxon>Chitinophagaceae</taxon>
        <taxon>Pinibacter</taxon>
    </lineage>
</organism>
<keyword evidence="3" id="KW-0472">Membrane</keyword>
<reference evidence="7" key="1">
    <citation type="submission" date="2021-06" db="EMBL/GenBank/DDBJ databases">
        <authorList>
            <person name="Huq M.A."/>
        </authorList>
    </citation>
    <scope>NUCLEOTIDE SEQUENCE</scope>
    <source>
        <strain evidence="7">MAH-26</strain>
    </source>
</reference>
<accession>A0A9E2SBF1</accession>
<dbReference type="PROSITE" id="PS51257">
    <property type="entry name" value="PROKAR_LIPOPROTEIN"/>
    <property type="match status" value="1"/>
</dbReference>
<dbReference type="AlphaFoldDB" id="A0A9E2SBF1"/>
<dbReference type="Pfam" id="PF14322">
    <property type="entry name" value="SusD-like_3"/>
    <property type="match status" value="1"/>
</dbReference>
<dbReference type="RefSeq" id="WP_217794204.1">
    <property type="nucleotide sequence ID" value="NZ_JAHSPG010000016.1"/>
</dbReference>
<keyword evidence="2" id="KW-0732">Signal</keyword>
<feature type="domain" description="RagB/SusD" evidence="5">
    <location>
        <begin position="266"/>
        <end position="513"/>
    </location>
</feature>
<comment type="caution">
    <text evidence="7">The sequence shown here is derived from an EMBL/GenBank/DDBJ whole genome shotgun (WGS) entry which is preliminary data.</text>
</comment>
<dbReference type="GO" id="GO:0009279">
    <property type="term" value="C:cell outer membrane"/>
    <property type="evidence" value="ECO:0007669"/>
    <property type="project" value="UniProtKB-SubCell"/>
</dbReference>
<evidence type="ECO:0000256" key="1">
    <source>
        <dbReference type="ARBA" id="ARBA00004442"/>
    </source>
</evidence>
<proteinExistence type="predicted"/>
<evidence type="ECO:0000256" key="2">
    <source>
        <dbReference type="ARBA" id="ARBA00022729"/>
    </source>
</evidence>
<comment type="subcellular location">
    <subcellularLocation>
        <location evidence="1">Cell outer membrane</location>
    </subcellularLocation>
</comment>
<dbReference type="CDD" id="cd08977">
    <property type="entry name" value="SusD"/>
    <property type="match status" value="1"/>
</dbReference>
<dbReference type="Proteomes" id="UP000812270">
    <property type="component" value="Unassembled WGS sequence"/>
</dbReference>
<evidence type="ECO:0000259" key="6">
    <source>
        <dbReference type="Pfam" id="PF14322"/>
    </source>
</evidence>
<evidence type="ECO:0000256" key="3">
    <source>
        <dbReference type="ARBA" id="ARBA00023136"/>
    </source>
</evidence>
<gene>
    <name evidence="7" type="ORF">KTO63_22475</name>
</gene>
<evidence type="ECO:0000313" key="7">
    <source>
        <dbReference type="EMBL" id="MBV4359948.1"/>
    </source>
</evidence>
<name>A0A9E2SBF1_9BACT</name>
<protein>
    <submittedName>
        <fullName evidence="7">RagB/SusD family nutrient uptake outer membrane protein</fullName>
    </submittedName>
</protein>
<evidence type="ECO:0000256" key="4">
    <source>
        <dbReference type="ARBA" id="ARBA00023237"/>
    </source>
</evidence>
<dbReference type="EMBL" id="JAHSPG010000016">
    <property type="protein sequence ID" value="MBV4359948.1"/>
    <property type="molecule type" value="Genomic_DNA"/>
</dbReference>
<dbReference type="InterPro" id="IPR033985">
    <property type="entry name" value="SusD-like_N"/>
</dbReference>
<sequence length="513" mass="59617">MKNIFNKITCSVVALTTLVASCSKSELDVPNPNTLTTKEFWKTEDDAQKGLNAVYTMFYKPGVWSRWIYFRLDLTSDEGFSQSPWLELGDWTRFQYVNYNFWEGNVNTYNDVYKAIFRCNQVLDNIDAIPFADPAKKDLVIAQAKYFRAFYYYYAALLWENVALVTHVQKPDDLPQQNTLTEVWAQVEKDLTDAAAILPKSWDNANLGRPTKGAALGYLAKTYMQQHKWNEAKTSLDYFINGEAKGMYSLVPDFKNNFRDNNENNTESVFEIQFSDANIGGPDNDAPNQGMGNNRAQFFAPRGIGWSDGQARYWIVDEFKKEKTKDNKLDPRLEWTVFYKEITADFGDKVYGRNWEWGDKEAWFRKGQRDYYRTTEDYYSQVNNRLLRYADILLLYAEVQNELGQTADAYNYVDQVRARVNLNTLEVAHPEIGTDKAKFKERLKMERALELYGESVRWADLKRWGDLDTQAGVDAVAQRDPDFKNFVVGKHIRLPLPQSEVDNNKNLKQNDHY</sequence>
<keyword evidence="8" id="KW-1185">Reference proteome</keyword>
<dbReference type="InterPro" id="IPR012944">
    <property type="entry name" value="SusD_RagB_dom"/>
</dbReference>